<protein>
    <submittedName>
        <fullName evidence="5">Type I restriction enzyme S subunit</fullName>
        <ecNumber evidence="5">3.1.21.3</ecNumber>
    </submittedName>
</protein>
<sequence>MTYADISDVSQGKTVRWQNPIPFSDAPSRARRLVSHNDTLLSTVRTYLRAVTRVDKPPSNAVVSTGFAVIRPHAIDARFLGYALQSDGFIDQLVARSVGVSYPAISPLDVGKIKVPVPNQQDQVAIADYLDHETATIDAFVSDTLTFAKLAAERSAAQYAQWLTRGTRSNSALTEEHEVDWLQGALIPEHWESVKLGLVSQLRSGDAITAADIEPSGKYPVYGGGGLRGYTSTWTHREDQVMFGRQGALCGQVFRGRGPLFATEHAVVVQPTRSVDLKWLESLLRYMNLGQYSTSAAQPGLSVDDISKLKIIQPPLEEQRIIAENIARDELALASIRKDFETAINLARERRAALISTAVTGQLDVSQRDRSAADQLEEEVLQRA</sequence>
<dbReference type="PANTHER" id="PTHR30408">
    <property type="entry name" value="TYPE-1 RESTRICTION ENZYME ECOKI SPECIFICITY PROTEIN"/>
    <property type="match status" value="1"/>
</dbReference>
<reference evidence="5 6" key="1">
    <citation type="submission" date="2020-08" db="EMBL/GenBank/DDBJ databases">
        <title>Sequencing the genomes of 1000 actinobacteria strains.</title>
        <authorList>
            <person name="Klenk H.-P."/>
        </authorList>
    </citation>
    <scope>NUCLEOTIDE SEQUENCE [LARGE SCALE GENOMIC DNA]</scope>
    <source>
        <strain evidence="5 6">DSM 19081</strain>
    </source>
</reference>
<comment type="similarity">
    <text evidence="1">Belongs to the type-I restriction system S methylase family.</text>
</comment>
<keyword evidence="2" id="KW-0680">Restriction system</keyword>
<keyword evidence="3" id="KW-0238">DNA-binding</keyword>
<dbReference type="CDD" id="cd16961">
    <property type="entry name" value="RMtype1_S_TRD-CR_like"/>
    <property type="match status" value="1"/>
</dbReference>
<evidence type="ECO:0000256" key="2">
    <source>
        <dbReference type="ARBA" id="ARBA00022747"/>
    </source>
</evidence>
<dbReference type="RefSeq" id="WP_182495843.1">
    <property type="nucleotide sequence ID" value="NZ_BAAAKT010000004.1"/>
</dbReference>
<dbReference type="GO" id="GO:0009035">
    <property type="term" value="F:type I site-specific deoxyribonuclease activity"/>
    <property type="evidence" value="ECO:0007669"/>
    <property type="project" value="UniProtKB-EC"/>
</dbReference>
<evidence type="ECO:0000313" key="6">
    <source>
        <dbReference type="Proteomes" id="UP000546252"/>
    </source>
</evidence>
<evidence type="ECO:0000256" key="3">
    <source>
        <dbReference type="ARBA" id="ARBA00023125"/>
    </source>
</evidence>
<evidence type="ECO:0000313" key="5">
    <source>
        <dbReference type="EMBL" id="MBA8922340.1"/>
    </source>
</evidence>
<dbReference type="AlphaFoldDB" id="A0A839FKX3"/>
<dbReference type="EC" id="3.1.21.3" evidence="5"/>
<dbReference type="GO" id="GO:0003677">
    <property type="term" value="F:DNA binding"/>
    <property type="evidence" value="ECO:0007669"/>
    <property type="project" value="UniProtKB-KW"/>
</dbReference>
<feature type="domain" description="Type I restriction modification DNA specificity" evidence="4">
    <location>
        <begin position="188"/>
        <end position="324"/>
    </location>
</feature>
<accession>A0A839FKX3</accession>
<dbReference type="Gene3D" id="3.90.220.20">
    <property type="entry name" value="DNA methylase specificity domains"/>
    <property type="match status" value="2"/>
</dbReference>
<dbReference type="EMBL" id="JACJIH010000001">
    <property type="protein sequence ID" value="MBA8922340.1"/>
    <property type="molecule type" value="Genomic_DNA"/>
</dbReference>
<dbReference type="InterPro" id="IPR044946">
    <property type="entry name" value="Restrct_endonuc_typeI_TRD_sf"/>
</dbReference>
<organism evidence="5 6">
    <name type="scientific">Nesterenkonia jeotgali</name>
    <dbReference type="NCBI Taxonomy" id="317018"/>
    <lineage>
        <taxon>Bacteria</taxon>
        <taxon>Bacillati</taxon>
        <taxon>Actinomycetota</taxon>
        <taxon>Actinomycetes</taxon>
        <taxon>Micrococcales</taxon>
        <taxon>Micrococcaceae</taxon>
        <taxon>Nesterenkonia</taxon>
    </lineage>
</organism>
<dbReference type="CDD" id="cd17266">
    <property type="entry name" value="RMtype1_S_Sau1132ORF3780P-TRD2-CR2_like"/>
    <property type="match status" value="1"/>
</dbReference>
<keyword evidence="5" id="KW-0378">Hydrolase</keyword>
<dbReference type="GO" id="GO:0009307">
    <property type="term" value="P:DNA restriction-modification system"/>
    <property type="evidence" value="ECO:0007669"/>
    <property type="project" value="UniProtKB-KW"/>
</dbReference>
<comment type="caution">
    <text evidence="5">The sequence shown here is derived from an EMBL/GenBank/DDBJ whole genome shotgun (WGS) entry which is preliminary data.</text>
</comment>
<dbReference type="InterPro" id="IPR000055">
    <property type="entry name" value="Restrct_endonuc_typeI_TRD"/>
</dbReference>
<evidence type="ECO:0000259" key="4">
    <source>
        <dbReference type="Pfam" id="PF01420"/>
    </source>
</evidence>
<dbReference type="Proteomes" id="UP000546252">
    <property type="component" value="Unassembled WGS sequence"/>
</dbReference>
<proteinExistence type="inferred from homology"/>
<evidence type="ECO:0000256" key="1">
    <source>
        <dbReference type="ARBA" id="ARBA00010923"/>
    </source>
</evidence>
<dbReference type="InterPro" id="IPR052021">
    <property type="entry name" value="Type-I_RS_S_subunit"/>
</dbReference>
<name>A0A839FKX3_9MICC</name>
<dbReference type="SUPFAM" id="SSF116734">
    <property type="entry name" value="DNA methylase specificity domain"/>
    <property type="match status" value="2"/>
</dbReference>
<dbReference type="PANTHER" id="PTHR30408:SF13">
    <property type="entry name" value="TYPE I RESTRICTION ENZYME HINDI SPECIFICITY SUBUNIT"/>
    <property type="match status" value="1"/>
</dbReference>
<gene>
    <name evidence="5" type="ORF">HNR24_002273</name>
</gene>
<dbReference type="Pfam" id="PF01420">
    <property type="entry name" value="Methylase_S"/>
    <property type="match status" value="1"/>
</dbReference>